<reference evidence="6" key="1">
    <citation type="submission" date="2013-04" db="EMBL/GenBank/DDBJ databases">
        <title>Thioclava sp. 13D2W-2 Genome Sequencing.</title>
        <authorList>
            <person name="Lai Q."/>
            <person name="Li G."/>
            <person name="Shao Z."/>
        </authorList>
    </citation>
    <scope>NUCLEOTIDE SEQUENCE [LARGE SCALE GENOMIC DNA]</scope>
    <source>
        <strain evidence="6">13D2W-2</strain>
    </source>
</reference>
<evidence type="ECO:0000313" key="5">
    <source>
        <dbReference type="EMBL" id="KFE34940.1"/>
    </source>
</evidence>
<keyword evidence="3" id="KW-0479">Metal-binding</keyword>
<comment type="caution">
    <text evidence="5">The sequence shown here is derived from an EMBL/GenBank/DDBJ whole genome shotgun (WGS) entry which is preliminary data.</text>
</comment>
<organism evidence="5 6">
    <name type="scientific">Thioclava atlantica</name>
    <dbReference type="NCBI Taxonomy" id="1317124"/>
    <lineage>
        <taxon>Bacteria</taxon>
        <taxon>Pseudomonadati</taxon>
        <taxon>Pseudomonadota</taxon>
        <taxon>Alphaproteobacteria</taxon>
        <taxon>Rhodobacterales</taxon>
        <taxon>Paracoccaceae</taxon>
        <taxon>Thioclava</taxon>
    </lineage>
</organism>
<dbReference type="GO" id="GO:0005509">
    <property type="term" value="F:calcium ion binding"/>
    <property type="evidence" value="ECO:0007669"/>
    <property type="project" value="TreeGrafter"/>
</dbReference>
<proteinExistence type="inferred from homology"/>
<evidence type="ECO:0000256" key="1">
    <source>
        <dbReference type="ARBA" id="ARBA00008853"/>
    </source>
</evidence>
<feature type="binding site" evidence="3">
    <location>
        <position position="96"/>
    </location>
    <ligand>
        <name>substrate</name>
    </ligand>
</feature>
<feature type="binding site" evidence="3">
    <location>
        <position position="98"/>
    </location>
    <ligand>
        <name>substrate</name>
    </ligand>
</feature>
<accession>A0A085TW43</accession>
<comment type="similarity">
    <text evidence="1">Belongs to the SMP-30/CGR1 family.</text>
</comment>
<gene>
    <name evidence="5" type="ORF">DW2_10254</name>
</gene>
<reference evidence="5 6" key="2">
    <citation type="journal article" date="2015" name="Antonie Van Leeuwenhoek">
        <title>Thioclava indica sp. nov., isolated from surface seawater of the Indian Ocean.</title>
        <authorList>
            <person name="Liu Y."/>
            <person name="Lai Q."/>
            <person name="Du J."/>
            <person name="Xu H."/>
            <person name="Jiang L."/>
            <person name="Shao Z."/>
        </authorList>
    </citation>
    <scope>NUCLEOTIDE SEQUENCE [LARGE SCALE GENOMIC DNA]</scope>
    <source>
        <strain evidence="5 6">13D2W-2</strain>
    </source>
</reference>
<dbReference type="InterPro" id="IPR013658">
    <property type="entry name" value="SGL"/>
</dbReference>
<dbReference type="eggNOG" id="COG3386">
    <property type="taxonomic scope" value="Bacteria"/>
</dbReference>
<feature type="binding site" evidence="3">
    <location>
        <position position="143"/>
    </location>
    <ligand>
        <name>a divalent metal cation</name>
        <dbReference type="ChEBI" id="CHEBI:60240"/>
    </ligand>
</feature>
<dbReference type="Pfam" id="PF08450">
    <property type="entry name" value="SGL"/>
    <property type="match status" value="1"/>
</dbReference>
<dbReference type="InterPro" id="IPR011042">
    <property type="entry name" value="6-blade_b-propeller_TolB-like"/>
</dbReference>
<dbReference type="RefSeq" id="WP_038146065.1">
    <property type="nucleotide sequence ID" value="NZ_AQRC01000007.1"/>
</dbReference>
<dbReference type="PATRIC" id="fig|1317124.6.peg.2077"/>
<keyword evidence="3" id="KW-0862">Zinc</keyword>
<dbReference type="Gene3D" id="2.120.10.30">
    <property type="entry name" value="TolB, C-terminal domain"/>
    <property type="match status" value="1"/>
</dbReference>
<sequence>MSAEIFDDRRCLLGEGPLWHPERGQLFWFDILGAKMLSRDGEGPRVWEIGEMASAAGWVDAQTLVISTETGLRRFDIATGAHEPLVRIEDRNTVTRSNDGRADPMGGFWVSTMGKALERGAGSIYRYFEGVVEPLFRDITVPNAICFTPDGRRAYFADTPTSRILTVALDAQGWPAEAPEIFVDLKEEGLKPDGAVLDIEGGLWNAQWSAGRVARYDREGRFDRAIAVPGRFSTCPAFGGPDLESLFVTSAQEGESDPAQGCTFRVEAGVAGLSEARVRLV</sequence>
<feature type="binding site" evidence="3">
    <location>
        <position position="193"/>
    </location>
    <ligand>
        <name>a divalent metal cation</name>
        <dbReference type="ChEBI" id="CHEBI:60240"/>
    </ligand>
</feature>
<dbReference type="InterPro" id="IPR005511">
    <property type="entry name" value="SMP-30"/>
</dbReference>
<dbReference type="PANTHER" id="PTHR10907">
    <property type="entry name" value="REGUCALCIN"/>
    <property type="match status" value="1"/>
</dbReference>
<dbReference type="PANTHER" id="PTHR10907:SF47">
    <property type="entry name" value="REGUCALCIN"/>
    <property type="match status" value="1"/>
</dbReference>
<protein>
    <submittedName>
        <fullName evidence="5">SMP-30/gluconolaconase/LRE domain-containing protein</fullName>
    </submittedName>
</protein>
<dbReference type="PRINTS" id="PR01790">
    <property type="entry name" value="SMP30FAMILY"/>
</dbReference>
<dbReference type="GO" id="GO:0019853">
    <property type="term" value="P:L-ascorbic acid biosynthetic process"/>
    <property type="evidence" value="ECO:0007669"/>
    <property type="project" value="TreeGrafter"/>
</dbReference>
<name>A0A085TW43_9RHOB</name>
<keyword evidence="6" id="KW-1185">Reference proteome</keyword>
<dbReference type="Proteomes" id="UP000028607">
    <property type="component" value="Unassembled WGS sequence"/>
</dbReference>
<dbReference type="GO" id="GO:0004341">
    <property type="term" value="F:gluconolactonase activity"/>
    <property type="evidence" value="ECO:0007669"/>
    <property type="project" value="TreeGrafter"/>
</dbReference>
<evidence type="ECO:0000256" key="3">
    <source>
        <dbReference type="PIRSR" id="PIRSR605511-2"/>
    </source>
</evidence>
<dbReference type="AlphaFoldDB" id="A0A085TW43"/>
<comment type="cofactor">
    <cofactor evidence="3">
        <name>Zn(2+)</name>
        <dbReference type="ChEBI" id="CHEBI:29105"/>
    </cofactor>
    <text evidence="3">Binds 1 divalent metal cation per subunit.</text>
</comment>
<feature type="domain" description="SMP-30/Gluconolactonase/LRE-like region" evidence="4">
    <location>
        <begin position="13"/>
        <end position="252"/>
    </location>
</feature>
<evidence type="ECO:0000259" key="4">
    <source>
        <dbReference type="Pfam" id="PF08450"/>
    </source>
</evidence>
<dbReference type="EMBL" id="AQRC01000007">
    <property type="protein sequence ID" value="KFE34940.1"/>
    <property type="molecule type" value="Genomic_DNA"/>
</dbReference>
<dbReference type="SUPFAM" id="SSF63829">
    <property type="entry name" value="Calcium-dependent phosphotriesterase"/>
    <property type="match status" value="1"/>
</dbReference>
<feature type="binding site" evidence="3">
    <location>
        <position position="15"/>
    </location>
    <ligand>
        <name>a divalent metal cation</name>
        <dbReference type="ChEBI" id="CHEBI:60240"/>
    </ligand>
</feature>
<feature type="active site" description="Proton donor/acceptor" evidence="2">
    <location>
        <position position="193"/>
    </location>
</feature>
<dbReference type="STRING" id="1317124.DW2_10254"/>
<dbReference type="OrthoDB" id="2633250at2"/>
<evidence type="ECO:0000313" key="6">
    <source>
        <dbReference type="Proteomes" id="UP000028607"/>
    </source>
</evidence>
<evidence type="ECO:0000256" key="2">
    <source>
        <dbReference type="PIRSR" id="PIRSR605511-1"/>
    </source>
</evidence>